<dbReference type="STRING" id="57577.A0A2K3P8S4"/>
<evidence type="ECO:0000256" key="3">
    <source>
        <dbReference type="SAM" id="Phobius"/>
    </source>
</evidence>
<dbReference type="EMBL" id="ASHM01004709">
    <property type="protein sequence ID" value="PNY11680.1"/>
    <property type="molecule type" value="Genomic_DNA"/>
</dbReference>
<sequence>MNMEHPSTRNILSRSSDTGFIRRLALTVVSIFVLLMAVIGIAWFVMHPHDPSFAVTSLSVSNFTVSDSQITSMYEVRLTVTNPNKKIQLILDDFNVVILYSEVVLSMAEVQQPLLLVKMSNKSVNVELVMKNSVKLVQENLVKEWNKGVVNFDVKMVVRVRFEAGIWPSKEKILCVYCEDLDVEFYSPKNTGKLLGIVKNCHIVDAKP</sequence>
<keyword evidence="2 3" id="KW-0472">Membrane</keyword>
<proteinExistence type="predicted"/>
<gene>
    <name evidence="4" type="ORF">L195_g008291</name>
</gene>
<dbReference type="PANTHER" id="PTHR31234">
    <property type="entry name" value="LATE EMBRYOGENESIS ABUNDANT (LEA) HYDROXYPROLINE-RICH GLYCOPROTEIN FAMILY"/>
    <property type="match status" value="1"/>
</dbReference>
<dbReference type="GO" id="GO:0098542">
    <property type="term" value="P:defense response to other organism"/>
    <property type="evidence" value="ECO:0007669"/>
    <property type="project" value="InterPro"/>
</dbReference>
<evidence type="ECO:0000256" key="1">
    <source>
        <dbReference type="ARBA" id="ARBA00004370"/>
    </source>
</evidence>
<dbReference type="PANTHER" id="PTHR31234:SF55">
    <property type="entry name" value="LATE EMBRYOGENESIS ABUNDANT (LEA) HYDROXYPROLINE-RICH GLYCOPROTEIN FAMILY"/>
    <property type="match status" value="1"/>
</dbReference>
<accession>A0A2K3P8S4</accession>
<comment type="subcellular location">
    <subcellularLocation>
        <location evidence="1">Membrane</location>
    </subcellularLocation>
</comment>
<reference evidence="4 5" key="2">
    <citation type="journal article" date="2017" name="Front. Plant Sci.">
        <title>Gene Classification and Mining of Molecular Markers Useful in Red Clover (Trifolium pratense) Breeding.</title>
        <authorList>
            <person name="Istvanek J."/>
            <person name="Dluhosova J."/>
            <person name="Dluhos P."/>
            <person name="Patkova L."/>
            <person name="Nedelnik J."/>
            <person name="Repkova J."/>
        </authorList>
    </citation>
    <scope>NUCLEOTIDE SEQUENCE [LARGE SCALE GENOMIC DNA]</scope>
    <source>
        <strain evidence="5">cv. Tatra</strain>
        <tissue evidence="4">Young leaves</tissue>
    </source>
</reference>
<evidence type="ECO:0000256" key="2">
    <source>
        <dbReference type="ARBA" id="ARBA00023136"/>
    </source>
</evidence>
<dbReference type="SUPFAM" id="SSF117070">
    <property type="entry name" value="LEA14-like"/>
    <property type="match status" value="1"/>
</dbReference>
<dbReference type="GO" id="GO:0005886">
    <property type="term" value="C:plasma membrane"/>
    <property type="evidence" value="ECO:0007669"/>
    <property type="project" value="TreeGrafter"/>
</dbReference>
<evidence type="ECO:0000313" key="4">
    <source>
        <dbReference type="EMBL" id="PNY11680.1"/>
    </source>
</evidence>
<reference evidence="4 5" key="1">
    <citation type="journal article" date="2014" name="Am. J. Bot.">
        <title>Genome assembly and annotation for red clover (Trifolium pratense; Fabaceae).</title>
        <authorList>
            <person name="Istvanek J."/>
            <person name="Jaros M."/>
            <person name="Krenek A."/>
            <person name="Repkova J."/>
        </authorList>
    </citation>
    <scope>NUCLEOTIDE SEQUENCE [LARGE SCALE GENOMIC DNA]</scope>
    <source>
        <strain evidence="5">cv. Tatra</strain>
        <tissue evidence="4">Young leaves</tissue>
    </source>
</reference>
<keyword evidence="3" id="KW-1133">Transmembrane helix</keyword>
<keyword evidence="3" id="KW-0812">Transmembrane</keyword>
<protein>
    <submittedName>
        <fullName evidence="4">Uncharacterized protein</fullName>
    </submittedName>
</protein>
<evidence type="ECO:0000313" key="5">
    <source>
        <dbReference type="Proteomes" id="UP000236291"/>
    </source>
</evidence>
<name>A0A2K3P8S4_TRIPR</name>
<dbReference type="Proteomes" id="UP000236291">
    <property type="component" value="Unassembled WGS sequence"/>
</dbReference>
<dbReference type="InterPro" id="IPR044839">
    <property type="entry name" value="NDR1-like"/>
</dbReference>
<comment type="caution">
    <text evidence="4">The sequence shown here is derived from an EMBL/GenBank/DDBJ whole genome shotgun (WGS) entry which is preliminary data.</text>
</comment>
<dbReference type="AlphaFoldDB" id="A0A2K3P8S4"/>
<organism evidence="4 5">
    <name type="scientific">Trifolium pratense</name>
    <name type="common">Red clover</name>
    <dbReference type="NCBI Taxonomy" id="57577"/>
    <lineage>
        <taxon>Eukaryota</taxon>
        <taxon>Viridiplantae</taxon>
        <taxon>Streptophyta</taxon>
        <taxon>Embryophyta</taxon>
        <taxon>Tracheophyta</taxon>
        <taxon>Spermatophyta</taxon>
        <taxon>Magnoliopsida</taxon>
        <taxon>eudicotyledons</taxon>
        <taxon>Gunneridae</taxon>
        <taxon>Pentapetalae</taxon>
        <taxon>rosids</taxon>
        <taxon>fabids</taxon>
        <taxon>Fabales</taxon>
        <taxon>Fabaceae</taxon>
        <taxon>Papilionoideae</taxon>
        <taxon>50 kb inversion clade</taxon>
        <taxon>NPAAA clade</taxon>
        <taxon>Hologalegina</taxon>
        <taxon>IRL clade</taxon>
        <taxon>Trifolieae</taxon>
        <taxon>Trifolium</taxon>
    </lineage>
</organism>
<feature type="transmembrane region" description="Helical" evidence="3">
    <location>
        <begin position="20"/>
        <end position="46"/>
    </location>
</feature>